<proteinExistence type="predicted"/>
<feature type="compositionally biased region" description="Polar residues" evidence="1">
    <location>
        <begin position="34"/>
        <end position="48"/>
    </location>
</feature>
<dbReference type="Proteomes" id="UP000265520">
    <property type="component" value="Unassembled WGS sequence"/>
</dbReference>
<keyword evidence="3" id="KW-1185">Reference proteome</keyword>
<feature type="region of interest" description="Disordered" evidence="1">
    <location>
        <begin position="1"/>
        <end position="48"/>
    </location>
</feature>
<evidence type="ECO:0000313" key="2">
    <source>
        <dbReference type="EMBL" id="MCI59395.1"/>
    </source>
</evidence>
<dbReference type="AlphaFoldDB" id="A0A392THI9"/>
<name>A0A392THI9_9FABA</name>
<comment type="caution">
    <text evidence="2">The sequence shown here is derived from an EMBL/GenBank/DDBJ whole genome shotgun (WGS) entry which is preliminary data.</text>
</comment>
<dbReference type="EMBL" id="LXQA010562775">
    <property type="protein sequence ID" value="MCI59395.1"/>
    <property type="molecule type" value="Genomic_DNA"/>
</dbReference>
<accession>A0A392THI9</accession>
<evidence type="ECO:0000256" key="1">
    <source>
        <dbReference type="SAM" id="MobiDB-lite"/>
    </source>
</evidence>
<protein>
    <submittedName>
        <fullName evidence="2">Uncharacterized protein</fullName>
    </submittedName>
</protein>
<reference evidence="2 3" key="1">
    <citation type="journal article" date="2018" name="Front. Plant Sci.">
        <title>Red Clover (Trifolium pratense) and Zigzag Clover (T. medium) - A Picture of Genomic Similarities and Differences.</title>
        <authorList>
            <person name="Dluhosova J."/>
            <person name="Istvanek J."/>
            <person name="Nedelnik J."/>
            <person name="Repkova J."/>
        </authorList>
    </citation>
    <scope>NUCLEOTIDE SEQUENCE [LARGE SCALE GENOMIC DNA]</scope>
    <source>
        <strain evidence="3">cv. 10/8</strain>
        <tissue evidence="2">Leaf</tissue>
    </source>
</reference>
<evidence type="ECO:0000313" key="3">
    <source>
        <dbReference type="Proteomes" id="UP000265520"/>
    </source>
</evidence>
<sequence>MAAAQILITQPPAGWHNHPGLRDPAEGAPAHTPCPTQSKHVTDAPATS</sequence>
<organism evidence="2 3">
    <name type="scientific">Trifolium medium</name>
    <dbReference type="NCBI Taxonomy" id="97028"/>
    <lineage>
        <taxon>Eukaryota</taxon>
        <taxon>Viridiplantae</taxon>
        <taxon>Streptophyta</taxon>
        <taxon>Embryophyta</taxon>
        <taxon>Tracheophyta</taxon>
        <taxon>Spermatophyta</taxon>
        <taxon>Magnoliopsida</taxon>
        <taxon>eudicotyledons</taxon>
        <taxon>Gunneridae</taxon>
        <taxon>Pentapetalae</taxon>
        <taxon>rosids</taxon>
        <taxon>fabids</taxon>
        <taxon>Fabales</taxon>
        <taxon>Fabaceae</taxon>
        <taxon>Papilionoideae</taxon>
        <taxon>50 kb inversion clade</taxon>
        <taxon>NPAAA clade</taxon>
        <taxon>Hologalegina</taxon>
        <taxon>IRL clade</taxon>
        <taxon>Trifolieae</taxon>
        <taxon>Trifolium</taxon>
    </lineage>
</organism>